<keyword evidence="3" id="KW-1185">Reference proteome</keyword>
<evidence type="ECO:0000313" key="2">
    <source>
        <dbReference type="EMBL" id="CAH1429432.1"/>
    </source>
</evidence>
<sequence>MEPQQMEKIMKFLIKQAEEEVTALANVENDFFVNQQTKAEIQAYMNQGPMYLNYLRMEKLLIDNTYEASKAIQTIYKLKREAEMRMEELRKELKKLSEDDRPYMD</sequence>
<proteinExistence type="predicted"/>
<organism evidence="2 3">
    <name type="scientific">Lactuca virosa</name>
    <dbReference type="NCBI Taxonomy" id="75947"/>
    <lineage>
        <taxon>Eukaryota</taxon>
        <taxon>Viridiplantae</taxon>
        <taxon>Streptophyta</taxon>
        <taxon>Embryophyta</taxon>
        <taxon>Tracheophyta</taxon>
        <taxon>Spermatophyta</taxon>
        <taxon>Magnoliopsida</taxon>
        <taxon>eudicotyledons</taxon>
        <taxon>Gunneridae</taxon>
        <taxon>Pentapetalae</taxon>
        <taxon>asterids</taxon>
        <taxon>campanulids</taxon>
        <taxon>Asterales</taxon>
        <taxon>Asteraceae</taxon>
        <taxon>Cichorioideae</taxon>
        <taxon>Cichorieae</taxon>
        <taxon>Lactucinae</taxon>
        <taxon>Lactuca</taxon>
    </lineage>
</organism>
<dbReference type="AlphaFoldDB" id="A0AAU9MS92"/>
<dbReference type="EMBL" id="CAKMRJ010002771">
    <property type="protein sequence ID" value="CAH1429432.1"/>
    <property type="molecule type" value="Genomic_DNA"/>
</dbReference>
<comment type="caution">
    <text evidence="2">The sequence shown here is derived from an EMBL/GenBank/DDBJ whole genome shotgun (WGS) entry which is preliminary data.</text>
</comment>
<dbReference type="Proteomes" id="UP001157418">
    <property type="component" value="Unassembled WGS sequence"/>
</dbReference>
<gene>
    <name evidence="2" type="ORF">LVIROSA_LOCUS16293</name>
</gene>
<name>A0AAU9MS92_9ASTR</name>
<accession>A0AAU9MS92</accession>
<feature type="coiled-coil region" evidence="1">
    <location>
        <begin position="72"/>
        <end position="99"/>
    </location>
</feature>
<evidence type="ECO:0000256" key="1">
    <source>
        <dbReference type="SAM" id="Coils"/>
    </source>
</evidence>
<keyword evidence="1" id="KW-0175">Coiled coil</keyword>
<evidence type="ECO:0000313" key="3">
    <source>
        <dbReference type="Proteomes" id="UP001157418"/>
    </source>
</evidence>
<reference evidence="2 3" key="1">
    <citation type="submission" date="2022-01" db="EMBL/GenBank/DDBJ databases">
        <authorList>
            <person name="Xiong W."/>
            <person name="Schranz E."/>
        </authorList>
    </citation>
    <scope>NUCLEOTIDE SEQUENCE [LARGE SCALE GENOMIC DNA]</scope>
</reference>
<protein>
    <submittedName>
        <fullName evidence="2">Uncharacterized protein</fullName>
    </submittedName>
</protein>